<dbReference type="OrthoDB" id="3267324at2759"/>
<feature type="non-terminal residue" evidence="1">
    <location>
        <position position="1"/>
    </location>
</feature>
<protein>
    <submittedName>
        <fullName evidence="1">Uncharacterized protein</fullName>
    </submittedName>
</protein>
<proteinExistence type="predicted"/>
<gene>
    <name evidence="1" type="ORF">M378DRAFT_1056676</name>
</gene>
<dbReference type="EMBL" id="KN818277">
    <property type="protein sequence ID" value="KIL61930.1"/>
    <property type="molecule type" value="Genomic_DNA"/>
</dbReference>
<dbReference type="Proteomes" id="UP000054549">
    <property type="component" value="Unassembled WGS sequence"/>
</dbReference>
<accession>A0A0C2SFR6</accession>
<organism evidence="1 2">
    <name type="scientific">Amanita muscaria (strain Koide BX008)</name>
    <dbReference type="NCBI Taxonomy" id="946122"/>
    <lineage>
        <taxon>Eukaryota</taxon>
        <taxon>Fungi</taxon>
        <taxon>Dikarya</taxon>
        <taxon>Basidiomycota</taxon>
        <taxon>Agaricomycotina</taxon>
        <taxon>Agaricomycetes</taxon>
        <taxon>Agaricomycetidae</taxon>
        <taxon>Agaricales</taxon>
        <taxon>Pluteineae</taxon>
        <taxon>Amanitaceae</taxon>
        <taxon>Amanita</taxon>
    </lineage>
</organism>
<reference evidence="1 2" key="1">
    <citation type="submission" date="2014-04" db="EMBL/GenBank/DDBJ databases">
        <title>Evolutionary Origins and Diversification of the Mycorrhizal Mutualists.</title>
        <authorList>
            <consortium name="DOE Joint Genome Institute"/>
            <consortium name="Mycorrhizal Genomics Consortium"/>
            <person name="Kohler A."/>
            <person name="Kuo A."/>
            <person name="Nagy L.G."/>
            <person name="Floudas D."/>
            <person name="Copeland A."/>
            <person name="Barry K.W."/>
            <person name="Cichocki N."/>
            <person name="Veneault-Fourrey C."/>
            <person name="LaButti K."/>
            <person name="Lindquist E.A."/>
            <person name="Lipzen A."/>
            <person name="Lundell T."/>
            <person name="Morin E."/>
            <person name="Murat C."/>
            <person name="Riley R."/>
            <person name="Ohm R."/>
            <person name="Sun H."/>
            <person name="Tunlid A."/>
            <person name="Henrissat B."/>
            <person name="Grigoriev I.V."/>
            <person name="Hibbett D.S."/>
            <person name="Martin F."/>
        </authorList>
    </citation>
    <scope>NUCLEOTIDE SEQUENCE [LARGE SCALE GENOMIC DNA]</scope>
    <source>
        <strain evidence="1 2">Koide BX008</strain>
    </source>
</reference>
<name>A0A0C2SFR6_AMAMK</name>
<sequence>HPPHINGVSSIVNNPAAIANGATHVNPIVSPAVATAVPNTVGPSASSIIHKLNVANEQTWLLVGRVAEQMGDLDHALAAYENTLRHNLMSLPGLKQ</sequence>
<dbReference type="AlphaFoldDB" id="A0A0C2SFR6"/>
<keyword evidence="2" id="KW-1185">Reference proteome</keyword>
<dbReference type="InParanoid" id="A0A0C2SFR6"/>
<dbReference type="HOGENOM" id="CLU_2365172_0_0_1"/>
<evidence type="ECO:0000313" key="1">
    <source>
        <dbReference type="EMBL" id="KIL61930.1"/>
    </source>
</evidence>
<evidence type="ECO:0000313" key="2">
    <source>
        <dbReference type="Proteomes" id="UP000054549"/>
    </source>
</evidence>
<dbReference type="STRING" id="946122.A0A0C2SFR6"/>